<reference evidence="10 11" key="1">
    <citation type="submission" date="2016-11" db="EMBL/GenBank/DDBJ databases">
        <authorList>
            <person name="Jaros S."/>
            <person name="Januszkiewicz K."/>
            <person name="Wedrychowicz H."/>
        </authorList>
    </citation>
    <scope>NUCLEOTIDE SEQUENCE [LARGE SCALE GENOMIC DNA]</scope>
    <source>
        <strain evidence="10 11">CGMCC 1.10190</strain>
    </source>
</reference>
<keyword evidence="8" id="KW-0472">Membrane</keyword>
<proteinExistence type="predicted"/>
<keyword evidence="7" id="KW-1133">Transmembrane helix</keyword>
<evidence type="ECO:0000256" key="3">
    <source>
        <dbReference type="ARBA" id="ARBA00022475"/>
    </source>
</evidence>
<dbReference type="AlphaFoldDB" id="A0A1M5NTQ4"/>
<evidence type="ECO:0000259" key="9">
    <source>
        <dbReference type="Pfam" id="PF11356"/>
    </source>
</evidence>
<evidence type="ECO:0000256" key="1">
    <source>
        <dbReference type="ARBA" id="ARBA00004533"/>
    </source>
</evidence>
<evidence type="ECO:0000256" key="6">
    <source>
        <dbReference type="ARBA" id="ARBA00022927"/>
    </source>
</evidence>
<evidence type="ECO:0000256" key="7">
    <source>
        <dbReference type="ARBA" id="ARBA00022989"/>
    </source>
</evidence>
<protein>
    <submittedName>
        <fullName evidence="10">General secretion pathway protein C</fullName>
    </submittedName>
</protein>
<keyword evidence="6" id="KW-0653">Protein transport</keyword>
<dbReference type="EMBL" id="FQXE01000001">
    <property type="protein sequence ID" value="SHG92825.1"/>
    <property type="molecule type" value="Genomic_DNA"/>
</dbReference>
<evidence type="ECO:0000313" key="11">
    <source>
        <dbReference type="Proteomes" id="UP000184226"/>
    </source>
</evidence>
<dbReference type="Gene3D" id="2.30.30.830">
    <property type="match status" value="1"/>
</dbReference>
<evidence type="ECO:0000313" key="10">
    <source>
        <dbReference type="EMBL" id="SHG92825.1"/>
    </source>
</evidence>
<accession>A0A1M5NTQ4</accession>
<gene>
    <name evidence="10" type="ORF">SAMN04488135_101613</name>
</gene>
<evidence type="ECO:0000256" key="8">
    <source>
        <dbReference type="ARBA" id="ARBA00023136"/>
    </source>
</evidence>
<sequence>MPGRGTGLRKMAFFHLMSNADWPAVVRRAGILAFAAGVGIWGALLFAPAPGALPAALGPATTAGSDTAAVARWFGGGSQRLRVAVTGLIAAGGDSGAALLAVNGGAAQAYRVGQALAPGVTLAAVTPKAVSIDQDGVVEQLPVPANPAAVIQGFVPVAPAAPAAGAARP</sequence>
<keyword evidence="5" id="KW-0812">Transmembrane</keyword>
<evidence type="ECO:0000256" key="5">
    <source>
        <dbReference type="ARBA" id="ARBA00022692"/>
    </source>
</evidence>
<evidence type="ECO:0000256" key="4">
    <source>
        <dbReference type="ARBA" id="ARBA00022519"/>
    </source>
</evidence>
<organism evidence="10 11">
    <name type="scientific">Pollutimonas bauzanensis</name>
    <dbReference type="NCBI Taxonomy" id="658167"/>
    <lineage>
        <taxon>Bacteria</taxon>
        <taxon>Pseudomonadati</taxon>
        <taxon>Pseudomonadota</taxon>
        <taxon>Betaproteobacteria</taxon>
        <taxon>Burkholderiales</taxon>
        <taxon>Alcaligenaceae</taxon>
        <taxon>Pollutimonas</taxon>
    </lineage>
</organism>
<feature type="domain" description="Type II secretion system protein GspC N-terminal" evidence="9">
    <location>
        <begin position="80"/>
        <end position="142"/>
    </location>
</feature>
<keyword evidence="11" id="KW-1185">Reference proteome</keyword>
<comment type="subcellular location">
    <subcellularLocation>
        <location evidence="1">Cell inner membrane</location>
    </subcellularLocation>
</comment>
<dbReference type="GO" id="GO:0015031">
    <property type="term" value="P:protein transport"/>
    <property type="evidence" value="ECO:0007669"/>
    <property type="project" value="UniProtKB-KW"/>
</dbReference>
<keyword evidence="2" id="KW-0813">Transport</keyword>
<dbReference type="Pfam" id="PF11356">
    <property type="entry name" value="T2SSC"/>
    <property type="match status" value="1"/>
</dbReference>
<name>A0A1M5NTQ4_9BURK</name>
<dbReference type="InterPro" id="IPR024961">
    <property type="entry name" value="T2SS_GspC_N"/>
</dbReference>
<dbReference type="Proteomes" id="UP000184226">
    <property type="component" value="Unassembled WGS sequence"/>
</dbReference>
<dbReference type="GO" id="GO:0005886">
    <property type="term" value="C:plasma membrane"/>
    <property type="evidence" value="ECO:0007669"/>
    <property type="project" value="UniProtKB-SubCell"/>
</dbReference>
<evidence type="ECO:0000256" key="2">
    <source>
        <dbReference type="ARBA" id="ARBA00022448"/>
    </source>
</evidence>
<keyword evidence="3" id="KW-1003">Cell membrane</keyword>
<dbReference type="STRING" id="658167.SAMN04488135_101613"/>
<keyword evidence="4" id="KW-0997">Cell inner membrane</keyword>